<dbReference type="Proteomes" id="UP000615455">
    <property type="component" value="Unassembled WGS sequence"/>
</dbReference>
<gene>
    <name evidence="1" type="ORF">GCM10008018_36630</name>
</gene>
<protein>
    <recommendedName>
        <fullName evidence="3">DUF669 domain-containing protein</fullName>
    </recommendedName>
</protein>
<accession>A0ABQ1EU11</accession>
<dbReference type="InterPro" id="IPR007731">
    <property type="entry name" value="DUF669"/>
</dbReference>
<dbReference type="Pfam" id="PF05037">
    <property type="entry name" value="DUF669"/>
    <property type="match status" value="1"/>
</dbReference>
<dbReference type="EMBL" id="BMHE01000018">
    <property type="protein sequence ID" value="GFZ87146.1"/>
    <property type="molecule type" value="Genomic_DNA"/>
</dbReference>
<dbReference type="RefSeq" id="WP_189013681.1">
    <property type="nucleotide sequence ID" value="NZ_BMHE01000018.1"/>
</dbReference>
<organism evidence="1 2">
    <name type="scientific">Paenibacillus marchantiophytorum</name>
    <dbReference type="NCBI Taxonomy" id="1619310"/>
    <lineage>
        <taxon>Bacteria</taxon>
        <taxon>Bacillati</taxon>
        <taxon>Bacillota</taxon>
        <taxon>Bacilli</taxon>
        <taxon>Bacillales</taxon>
        <taxon>Paenibacillaceae</taxon>
        <taxon>Paenibacillus</taxon>
    </lineage>
</organism>
<proteinExistence type="predicted"/>
<comment type="caution">
    <text evidence="1">The sequence shown here is derived from an EMBL/GenBank/DDBJ whole genome shotgun (WGS) entry which is preliminary data.</text>
</comment>
<name>A0ABQ1EU11_9BACL</name>
<sequence length="155" mass="17689">MDLKSLIFKEEVLPPENKYEAIIIEAKPTIYRSGNSGINMKLMIRPDVEQDAQEEEIDDCLVYTEKSIYKYRMLGKAIKAVSEQPWNSLPELARLLFGKPVSIHVKHKQDMYDQTVAYISMYGEGQPFERHPVEDLDVDITGLESGEDPNNAALL</sequence>
<evidence type="ECO:0000313" key="1">
    <source>
        <dbReference type="EMBL" id="GFZ87146.1"/>
    </source>
</evidence>
<reference evidence="2" key="1">
    <citation type="journal article" date="2019" name="Int. J. Syst. Evol. Microbiol.">
        <title>The Global Catalogue of Microorganisms (GCM) 10K type strain sequencing project: providing services to taxonomists for standard genome sequencing and annotation.</title>
        <authorList>
            <consortium name="The Broad Institute Genomics Platform"/>
            <consortium name="The Broad Institute Genome Sequencing Center for Infectious Disease"/>
            <person name="Wu L."/>
            <person name="Ma J."/>
        </authorList>
    </citation>
    <scope>NUCLEOTIDE SEQUENCE [LARGE SCALE GENOMIC DNA]</scope>
    <source>
        <strain evidence="2">CGMCC 1.15043</strain>
    </source>
</reference>
<evidence type="ECO:0008006" key="3">
    <source>
        <dbReference type="Google" id="ProtNLM"/>
    </source>
</evidence>
<evidence type="ECO:0000313" key="2">
    <source>
        <dbReference type="Proteomes" id="UP000615455"/>
    </source>
</evidence>
<keyword evidence="2" id="KW-1185">Reference proteome</keyword>